<dbReference type="STRING" id="162209.IJ22_11400"/>
<dbReference type="NCBIfam" id="NF037970">
    <property type="entry name" value="vanZ_1"/>
    <property type="match status" value="1"/>
</dbReference>
<dbReference type="RefSeq" id="WP_062407827.1">
    <property type="nucleotide sequence ID" value="NZ_CP013652.1"/>
</dbReference>
<dbReference type="KEGG" id="pnp:IJ22_11400"/>
<dbReference type="PANTHER" id="PTHR28008">
    <property type="entry name" value="DOMAIN PROTEIN, PUTATIVE (AFU_ORTHOLOGUE AFUA_3G10980)-RELATED"/>
    <property type="match status" value="1"/>
</dbReference>
<evidence type="ECO:0000313" key="2">
    <source>
        <dbReference type="Proteomes" id="UP000061660"/>
    </source>
</evidence>
<reference evidence="2" key="1">
    <citation type="submission" date="2015-12" db="EMBL/GenBank/DDBJ databases">
        <title>Complete genome sequences of two moderately thermophilic Paenibacillus species.</title>
        <authorList>
            <person name="Butler R.III."/>
            <person name="Wang J."/>
            <person name="Stark B.C."/>
            <person name="Pombert J.-F."/>
        </authorList>
    </citation>
    <scope>NUCLEOTIDE SEQUENCE [LARGE SCALE GENOMIC DNA]</scope>
    <source>
        <strain evidence="2">32O-Y</strain>
    </source>
</reference>
<dbReference type="EMBL" id="CP013652">
    <property type="protein sequence ID" value="ALS21516.1"/>
    <property type="molecule type" value="Genomic_DNA"/>
</dbReference>
<sequence>MHVFIRWLPSLLWMAVIFYLSSRTGEDVGGWLDIVRRFVPMMEGFDWGHFAAYFILAWTYLWAWRPKRLSLGVKLAVILLCVLYGVTDEYHQSFVPGRTPDLKDIRNDAIGAALAMLLLYIPFVRRWYGRLSGAKYY</sequence>
<keyword evidence="2" id="KW-1185">Reference proteome</keyword>
<name>A0A0U2UE51_9BACL</name>
<dbReference type="OrthoDB" id="291892at2"/>
<dbReference type="PANTHER" id="PTHR28008:SF1">
    <property type="entry name" value="DOMAIN PROTEIN, PUTATIVE (AFU_ORTHOLOGUE AFUA_3G10980)-RELATED"/>
    <property type="match status" value="1"/>
</dbReference>
<proteinExistence type="predicted"/>
<protein>
    <submittedName>
        <fullName evidence="1">VanZ-like protein</fullName>
    </submittedName>
</protein>
<dbReference type="Proteomes" id="UP000061660">
    <property type="component" value="Chromosome"/>
</dbReference>
<accession>A0A0U2UE51</accession>
<reference evidence="1 2" key="2">
    <citation type="journal article" date="2016" name="Genome Announc.">
        <title>Complete Genome Sequences of Two Interactive Moderate Thermophiles, Paenibacillus napthalenovorans 32O-Y and Paenibacillus sp. 32O-W.</title>
        <authorList>
            <person name="Butler R.R.III."/>
            <person name="Wang J."/>
            <person name="Stark B.C."/>
            <person name="Pombert J.F."/>
        </authorList>
    </citation>
    <scope>NUCLEOTIDE SEQUENCE [LARGE SCALE GENOMIC DNA]</scope>
    <source>
        <strain evidence="1 2">32O-Y</strain>
    </source>
</reference>
<organism evidence="1 2">
    <name type="scientific">Paenibacillus naphthalenovorans</name>
    <dbReference type="NCBI Taxonomy" id="162209"/>
    <lineage>
        <taxon>Bacteria</taxon>
        <taxon>Bacillati</taxon>
        <taxon>Bacillota</taxon>
        <taxon>Bacilli</taxon>
        <taxon>Bacillales</taxon>
        <taxon>Paenibacillaceae</taxon>
        <taxon>Paenibacillus</taxon>
    </lineage>
</organism>
<dbReference type="InterPro" id="IPR006976">
    <property type="entry name" value="VanZ-like"/>
</dbReference>
<dbReference type="Pfam" id="PF04892">
    <property type="entry name" value="VanZ"/>
    <property type="match status" value="1"/>
</dbReference>
<dbReference type="PATRIC" id="fig|162209.4.peg.1215"/>
<dbReference type="AlphaFoldDB" id="A0A0U2UE51"/>
<evidence type="ECO:0000313" key="1">
    <source>
        <dbReference type="EMBL" id="ALS21516.1"/>
    </source>
</evidence>
<gene>
    <name evidence="1" type="ORF">IJ22_11400</name>
</gene>